<organism evidence="1 2">
    <name type="scientific">Paenibacillus macerans</name>
    <name type="common">Bacillus macerans</name>
    <dbReference type="NCBI Taxonomy" id="44252"/>
    <lineage>
        <taxon>Bacteria</taxon>
        <taxon>Bacillati</taxon>
        <taxon>Bacillota</taxon>
        <taxon>Bacilli</taxon>
        <taxon>Bacillales</taxon>
        <taxon>Paenibacillaceae</taxon>
        <taxon>Paenibacillus</taxon>
    </lineage>
</organism>
<name>A0A090ZHW0_PAEMA</name>
<dbReference type="RefSeq" id="WP_255310298.1">
    <property type="nucleotide sequence ID" value="NZ_BGML01000005.1"/>
</dbReference>
<accession>A0A090ZHW0</accession>
<dbReference type="EMBL" id="JMQA01000020">
    <property type="protein sequence ID" value="KFN09988.1"/>
    <property type="molecule type" value="Genomic_DNA"/>
</dbReference>
<dbReference type="GeneID" id="80426601"/>
<dbReference type="Proteomes" id="UP000029278">
    <property type="component" value="Unassembled WGS sequence"/>
</dbReference>
<dbReference type="HOGENOM" id="CLU_3236972_0_0_9"/>
<keyword evidence="2" id="KW-1185">Reference proteome</keyword>
<gene>
    <name evidence="1" type="ORF">DJ90_508</name>
</gene>
<evidence type="ECO:0000313" key="1">
    <source>
        <dbReference type="EMBL" id="KFN09988.1"/>
    </source>
</evidence>
<proteinExistence type="predicted"/>
<evidence type="ECO:0000313" key="2">
    <source>
        <dbReference type="Proteomes" id="UP000029278"/>
    </source>
</evidence>
<comment type="caution">
    <text evidence="1">The sequence shown here is derived from an EMBL/GenBank/DDBJ whole genome shotgun (WGS) entry which is preliminary data.</text>
</comment>
<reference evidence="1 2" key="1">
    <citation type="submission" date="2014-04" db="EMBL/GenBank/DDBJ databases">
        <authorList>
            <person name="Bishop-Lilly K.A."/>
            <person name="Broomall S.M."/>
            <person name="Chain P.S."/>
            <person name="Chertkov O."/>
            <person name="Coyne S.R."/>
            <person name="Daligault H.E."/>
            <person name="Davenport K.W."/>
            <person name="Erkkila T."/>
            <person name="Frey K.G."/>
            <person name="Gibbons H.S."/>
            <person name="Gu W."/>
            <person name="Jaissle J."/>
            <person name="Johnson S.L."/>
            <person name="Koroleva G.I."/>
            <person name="Ladner J.T."/>
            <person name="Lo C.-C."/>
            <person name="Minogue T.D."/>
            <person name="Munk C."/>
            <person name="Palacios G.F."/>
            <person name="Redden C.L."/>
            <person name="Rosenzweig C.N."/>
            <person name="Scholz M.B."/>
            <person name="Teshima H."/>
            <person name="Xu Y."/>
        </authorList>
    </citation>
    <scope>NUCLEOTIDE SEQUENCE [LARGE SCALE GENOMIC DNA]</scope>
    <source>
        <strain evidence="1 2">8244</strain>
    </source>
</reference>
<dbReference type="STRING" id="44252.DJ90_508"/>
<dbReference type="AlphaFoldDB" id="A0A090ZHW0"/>
<sequence length="43" mass="4880">MEKLETLAVEDFDMEVQAVCDGSCKRDCIEGPNNCSSHFLTQW</sequence>
<protein>
    <recommendedName>
        <fullName evidence="3">Lantibiotic</fullName>
    </recommendedName>
</protein>
<evidence type="ECO:0008006" key="3">
    <source>
        <dbReference type="Google" id="ProtNLM"/>
    </source>
</evidence>